<evidence type="ECO:0000313" key="2">
    <source>
        <dbReference type="EMBL" id="UVW34163.1"/>
    </source>
</evidence>
<keyword evidence="3" id="KW-1185">Reference proteome</keyword>
<dbReference type="Proteomes" id="UP001059934">
    <property type="component" value="Chromosome"/>
</dbReference>
<organism evidence="2 3">
    <name type="scientific">SAR92 clade bacterium H455</name>
    <dbReference type="NCBI Taxonomy" id="2974818"/>
    <lineage>
        <taxon>Bacteria</taxon>
        <taxon>Pseudomonadati</taxon>
        <taxon>Pseudomonadota</taxon>
        <taxon>Gammaproteobacteria</taxon>
        <taxon>Cellvibrionales</taxon>
        <taxon>Porticoccaceae</taxon>
        <taxon>SAR92 clade</taxon>
    </lineage>
</organism>
<dbReference type="PANTHER" id="PTHR33678">
    <property type="entry name" value="BLL1576 PROTEIN"/>
    <property type="match status" value="1"/>
</dbReference>
<name>A0ABY5TJX3_9GAMM</name>
<proteinExistence type="predicted"/>
<evidence type="ECO:0000259" key="1">
    <source>
        <dbReference type="Pfam" id="PF03050"/>
    </source>
</evidence>
<gene>
    <name evidence="2" type="ORF">NYF23_09010</name>
</gene>
<evidence type="ECO:0000313" key="3">
    <source>
        <dbReference type="Proteomes" id="UP001059934"/>
    </source>
</evidence>
<dbReference type="EMBL" id="CP103416">
    <property type="protein sequence ID" value="UVW34163.1"/>
    <property type="molecule type" value="Genomic_DNA"/>
</dbReference>
<feature type="domain" description="Transposase IS66 central" evidence="1">
    <location>
        <begin position="41"/>
        <end position="208"/>
    </location>
</feature>
<dbReference type="InterPro" id="IPR004291">
    <property type="entry name" value="Transposase_IS66_central"/>
</dbReference>
<dbReference type="InterPro" id="IPR052344">
    <property type="entry name" value="Transposase-related"/>
</dbReference>
<reference evidence="2" key="1">
    <citation type="submission" date="2022-08" db="EMBL/GenBank/DDBJ databases">
        <title>Catabolic pathway analysis in culturable SAR92 clade bacteria reveals their overlooked roles in DMSP degradation in coastal seas.</title>
        <authorList>
            <person name="He X."/>
            <person name="Zhang X."/>
            <person name="Zhang Y."/>
        </authorList>
    </citation>
    <scope>NUCLEOTIDE SEQUENCE</scope>
    <source>
        <strain evidence="2">H455</strain>
    </source>
</reference>
<protein>
    <submittedName>
        <fullName evidence="2">IS66 family transposase</fullName>
    </submittedName>
</protein>
<sequence length="225" mass="25759">MTQNLEHPRLLIEYLQEKAVFVGKEERLIKSTELPKHPLNKCIASVSLLAYVVISKYCDGLPLYGLELILQRYGGEVTRTSMANWVIRLSLELQPLINLMREHQLSYDYLQMDETRIKVLKEPGKSPSSDKWMWVSRGGPPDEPVVLFDFDPSRSKELAARLLDGFEGFLQCDGMGSYDAIWHSKGLKQLGCFDHLRRKFVDAQKGAKVLKKKVKRGSPVKHTWA</sequence>
<dbReference type="Pfam" id="PF03050">
    <property type="entry name" value="DDE_Tnp_IS66"/>
    <property type="match status" value="1"/>
</dbReference>
<accession>A0ABY5TJX3</accession>